<evidence type="ECO:0000313" key="1">
    <source>
        <dbReference type="EMBL" id="KZS02095.1"/>
    </source>
</evidence>
<name>A0A164J8F4_9CRUS</name>
<sequence>ETWLTGPKWLLKKSEWPVWEKNSEPTAVFHLSIITSAAVLQSSSSPISEKGIKSILDISRSKDKSRESWKVGPVTVTELRAAERKWLLAIQEQYFSSELKYFPKQAEKRPALVSQLDLFVGNDGLLRCSGRLKHSCLKEDTKHPMLLPKESSLTTLIIMAHHILAMHGGVRLTVAS</sequence>
<dbReference type="Proteomes" id="UP000076858">
    <property type="component" value="Unassembled WGS sequence"/>
</dbReference>
<dbReference type="OrthoDB" id="8048386at2759"/>
<protein>
    <submittedName>
        <fullName evidence="1">Uncharacterized protein</fullName>
    </submittedName>
</protein>
<gene>
    <name evidence="1" type="ORF">APZ42_001004</name>
</gene>
<proteinExistence type="predicted"/>
<dbReference type="AlphaFoldDB" id="A0A164J8F4"/>
<accession>A0A164J8F4</accession>
<reference evidence="1 2" key="1">
    <citation type="submission" date="2016-03" db="EMBL/GenBank/DDBJ databases">
        <title>EvidentialGene: Evidence-directed Construction of Genes on Genomes.</title>
        <authorList>
            <person name="Gilbert D.G."/>
            <person name="Choi J.-H."/>
            <person name="Mockaitis K."/>
            <person name="Colbourne J."/>
            <person name="Pfrender M."/>
        </authorList>
    </citation>
    <scope>NUCLEOTIDE SEQUENCE [LARGE SCALE GENOMIC DNA]</scope>
    <source>
        <strain evidence="1 2">Xinb3</strain>
        <tissue evidence="1">Complete organism</tissue>
    </source>
</reference>
<keyword evidence="2" id="KW-1185">Reference proteome</keyword>
<organism evidence="1 2">
    <name type="scientific">Daphnia magna</name>
    <dbReference type="NCBI Taxonomy" id="35525"/>
    <lineage>
        <taxon>Eukaryota</taxon>
        <taxon>Metazoa</taxon>
        <taxon>Ecdysozoa</taxon>
        <taxon>Arthropoda</taxon>
        <taxon>Crustacea</taxon>
        <taxon>Branchiopoda</taxon>
        <taxon>Diplostraca</taxon>
        <taxon>Cladocera</taxon>
        <taxon>Anomopoda</taxon>
        <taxon>Daphniidae</taxon>
        <taxon>Daphnia</taxon>
    </lineage>
</organism>
<dbReference type="STRING" id="35525.A0A164J8F4"/>
<evidence type="ECO:0000313" key="2">
    <source>
        <dbReference type="Proteomes" id="UP000076858"/>
    </source>
</evidence>
<comment type="caution">
    <text evidence="1">The sequence shown here is derived from an EMBL/GenBank/DDBJ whole genome shotgun (WGS) entry which is preliminary data.</text>
</comment>
<feature type="non-terminal residue" evidence="1">
    <location>
        <position position="1"/>
    </location>
</feature>
<dbReference type="PANTHER" id="PTHR47331">
    <property type="entry name" value="PHD-TYPE DOMAIN-CONTAINING PROTEIN"/>
    <property type="match status" value="1"/>
</dbReference>
<dbReference type="EMBL" id="LRGB01005342">
    <property type="protein sequence ID" value="KZS02095.1"/>
    <property type="molecule type" value="Genomic_DNA"/>
</dbReference>
<feature type="non-terminal residue" evidence="1">
    <location>
        <position position="176"/>
    </location>
</feature>